<dbReference type="InterPro" id="IPR051398">
    <property type="entry name" value="Polysacch_Deacetylase"/>
</dbReference>
<dbReference type="SUPFAM" id="SSF88713">
    <property type="entry name" value="Glycoside hydrolase/deacetylase"/>
    <property type="match status" value="1"/>
</dbReference>
<dbReference type="AlphaFoldDB" id="A0A7W9MFE2"/>
<keyword evidence="7" id="KW-1185">Reference proteome</keyword>
<dbReference type="GO" id="GO:0005576">
    <property type="term" value="C:extracellular region"/>
    <property type="evidence" value="ECO:0007669"/>
    <property type="project" value="UniProtKB-SubCell"/>
</dbReference>
<proteinExistence type="predicted"/>
<dbReference type="RefSeq" id="WP_246473368.1">
    <property type="nucleotide sequence ID" value="NZ_JACHMP010000001.1"/>
</dbReference>
<evidence type="ECO:0000256" key="2">
    <source>
        <dbReference type="ARBA" id="ARBA00022729"/>
    </source>
</evidence>
<comment type="subcellular location">
    <subcellularLocation>
        <location evidence="1">Secreted</location>
    </subcellularLocation>
</comment>
<evidence type="ECO:0000256" key="1">
    <source>
        <dbReference type="ARBA" id="ARBA00004613"/>
    </source>
</evidence>
<dbReference type="GO" id="GO:0016810">
    <property type="term" value="F:hydrolase activity, acting on carbon-nitrogen (but not peptide) bonds"/>
    <property type="evidence" value="ECO:0007669"/>
    <property type="project" value="InterPro"/>
</dbReference>
<evidence type="ECO:0000313" key="6">
    <source>
        <dbReference type="EMBL" id="MBB5818233.1"/>
    </source>
</evidence>
<keyword evidence="4" id="KW-0472">Membrane</keyword>
<evidence type="ECO:0000256" key="4">
    <source>
        <dbReference type="SAM" id="Phobius"/>
    </source>
</evidence>
<feature type="compositionally biased region" description="Pro residues" evidence="3">
    <location>
        <begin position="61"/>
        <end position="87"/>
    </location>
</feature>
<dbReference type="InterPro" id="IPR011330">
    <property type="entry name" value="Glyco_hydro/deAcase_b/a-brl"/>
</dbReference>
<dbReference type="PANTHER" id="PTHR34216">
    <property type="match status" value="1"/>
</dbReference>
<dbReference type="Pfam" id="PF01522">
    <property type="entry name" value="Polysacc_deac_1"/>
    <property type="match status" value="1"/>
</dbReference>
<feature type="domain" description="NodB homology" evidence="5">
    <location>
        <begin position="159"/>
        <end position="387"/>
    </location>
</feature>
<dbReference type="Gene3D" id="3.20.20.370">
    <property type="entry name" value="Glycoside hydrolase/deacetylase"/>
    <property type="match status" value="1"/>
</dbReference>
<dbReference type="Proteomes" id="UP000540685">
    <property type="component" value="Unassembled WGS sequence"/>
</dbReference>
<comment type="caution">
    <text evidence="6">The sequence shown here is derived from an EMBL/GenBank/DDBJ whole genome shotgun (WGS) entry which is preliminary data.</text>
</comment>
<organism evidence="6 7">
    <name type="scientific">Streptosporangium becharense</name>
    <dbReference type="NCBI Taxonomy" id="1816182"/>
    <lineage>
        <taxon>Bacteria</taxon>
        <taxon>Bacillati</taxon>
        <taxon>Actinomycetota</taxon>
        <taxon>Actinomycetes</taxon>
        <taxon>Streptosporangiales</taxon>
        <taxon>Streptosporangiaceae</taxon>
        <taxon>Streptosporangium</taxon>
    </lineage>
</organism>
<keyword evidence="2" id="KW-0732">Signal</keyword>
<keyword evidence="4" id="KW-1133">Transmembrane helix</keyword>
<feature type="transmembrane region" description="Helical" evidence="4">
    <location>
        <begin position="23"/>
        <end position="42"/>
    </location>
</feature>
<evidence type="ECO:0000259" key="5">
    <source>
        <dbReference type="PROSITE" id="PS51677"/>
    </source>
</evidence>
<dbReference type="PROSITE" id="PS51677">
    <property type="entry name" value="NODB"/>
    <property type="match status" value="1"/>
</dbReference>
<evidence type="ECO:0000256" key="3">
    <source>
        <dbReference type="SAM" id="MobiDB-lite"/>
    </source>
</evidence>
<gene>
    <name evidence="6" type="ORF">F4562_001295</name>
</gene>
<dbReference type="InterPro" id="IPR002509">
    <property type="entry name" value="NODB_dom"/>
</dbReference>
<dbReference type="EMBL" id="JACHMP010000001">
    <property type="protein sequence ID" value="MBB5818233.1"/>
    <property type="molecule type" value="Genomic_DNA"/>
</dbReference>
<dbReference type="GO" id="GO:0005975">
    <property type="term" value="P:carbohydrate metabolic process"/>
    <property type="evidence" value="ECO:0007669"/>
    <property type="project" value="InterPro"/>
</dbReference>
<reference evidence="6 7" key="1">
    <citation type="submission" date="2020-08" db="EMBL/GenBank/DDBJ databases">
        <title>Sequencing the genomes of 1000 actinobacteria strains.</title>
        <authorList>
            <person name="Klenk H.-P."/>
        </authorList>
    </citation>
    <scope>NUCLEOTIDE SEQUENCE [LARGE SCALE GENOMIC DNA]</scope>
    <source>
        <strain evidence="6 7">DSM 46887</strain>
    </source>
</reference>
<feature type="region of interest" description="Disordered" evidence="3">
    <location>
        <begin position="47"/>
        <end position="87"/>
    </location>
</feature>
<evidence type="ECO:0000313" key="7">
    <source>
        <dbReference type="Proteomes" id="UP000540685"/>
    </source>
</evidence>
<protein>
    <submittedName>
        <fullName evidence="6">Peptidoglycan/xylan/chitin deacetylase (PgdA/CDA1 family)</fullName>
    </submittedName>
</protein>
<keyword evidence="4" id="KW-0812">Transmembrane</keyword>
<accession>A0A7W9MFE2</accession>
<dbReference type="PANTHER" id="PTHR34216:SF3">
    <property type="entry name" value="POLY-BETA-1,6-N-ACETYL-D-GLUCOSAMINE N-DEACETYLASE"/>
    <property type="match status" value="1"/>
</dbReference>
<sequence>MCGIEKLDGHGSFVRSRIPLTQIILLANVVVVVVAVVALLALPTAPVPSGEPRAGKTAGGSPPPSSPPASPTPTPDMPSAELPPPVTASPEFARQVKANEAGMVPILMYHRIMKKRLASIDRTPDQVRKEMERLARDGYVPITAREFVTGKIDIPAGKYPVVLTFDDGHHSHFALGADGMPAKDTAVGIIYQVAKKYPDFRPVATFWVNRQPFGLQSAQDQARAVRWLTSRGFEVANHTWSHPYLPGLTKSKIAEQIVRVELMLRKLGGAASETLALPFGAMPRTRSTVQSGKWKGNDFAFKGVFLAGAQPSVSPFAKDFDRRSIQRVQSNGKKGECRKWCSQYWLEWLDKHPRERYTADGDPDRISIPRGLRGNIRPDRRRQINAY</sequence>
<name>A0A7W9MFE2_9ACTN</name>